<feature type="coiled-coil region" evidence="1">
    <location>
        <begin position="228"/>
        <end position="262"/>
    </location>
</feature>
<keyword evidence="1" id="KW-0175">Coiled coil</keyword>
<sequence>MVTGELLANNFEVNFFLNCNTFDVTGVPDSITFNVAMMICLIRNLSLIAHPINGYDSLPLNVETSPGADLARIKWYRNMLAHHDSKEIPTSDFNTAWSDISDVSVPDSITFNVAMMICLIRNLSLIAHPINGYDSLPLNVETSPGADLARIKWYRNMLAHHDSKEIPTSDFNTAWSDISDCIESENLNMPPPLANKINTKDNKEIKNKDGNKQSQSLRKRTGKLKDEIDALDIDNENFKEKLRTKDRQVEELQEKVEDCNHTA</sequence>
<evidence type="ECO:0000313" key="5">
    <source>
        <dbReference type="Proteomes" id="UP000683360"/>
    </source>
</evidence>
<comment type="caution">
    <text evidence="4">The sequence shown here is derived from an EMBL/GenBank/DDBJ whole genome shotgun (WGS) entry which is preliminary data.</text>
</comment>
<dbReference type="Pfam" id="PF18738">
    <property type="entry name" value="HEPN_DZIP3"/>
    <property type="match status" value="2"/>
</dbReference>
<evidence type="ECO:0000313" key="4">
    <source>
        <dbReference type="EMBL" id="CAG2242254.1"/>
    </source>
</evidence>
<name>A0A8S3U8X7_MYTED</name>
<accession>A0A8S3U8X7</accession>
<evidence type="ECO:0000259" key="3">
    <source>
        <dbReference type="Pfam" id="PF18738"/>
    </source>
</evidence>
<dbReference type="AlphaFoldDB" id="A0A8S3U8X7"/>
<evidence type="ECO:0000256" key="1">
    <source>
        <dbReference type="SAM" id="Coils"/>
    </source>
</evidence>
<feature type="domain" description="DZIP3-like HEPN" evidence="3">
    <location>
        <begin position="105"/>
        <end position="183"/>
    </location>
</feature>
<evidence type="ECO:0000256" key="2">
    <source>
        <dbReference type="SAM" id="MobiDB-lite"/>
    </source>
</evidence>
<gene>
    <name evidence="4" type="ORF">MEDL_54440</name>
</gene>
<dbReference type="OrthoDB" id="5958466at2759"/>
<proteinExistence type="predicted"/>
<dbReference type="EMBL" id="CAJPWZ010002640">
    <property type="protein sequence ID" value="CAG2242254.1"/>
    <property type="molecule type" value="Genomic_DNA"/>
</dbReference>
<keyword evidence="5" id="KW-1185">Reference proteome</keyword>
<protein>
    <recommendedName>
        <fullName evidence="3">DZIP3-like HEPN domain-containing protein</fullName>
    </recommendedName>
</protein>
<feature type="region of interest" description="Disordered" evidence="2">
    <location>
        <begin position="203"/>
        <end position="224"/>
    </location>
</feature>
<reference evidence="4" key="1">
    <citation type="submission" date="2021-03" db="EMBL/GenBank/DDBJ databases">
        <authorList>
            <person name="Bekaert M."/>
        </authorList>
    </citation>
    <scope>NUCLEOTIDE SEQUENCE</scope>
</reference>
<dbReference type="Proteomes" id="UP000683360">
    <property type="component" value="Unassembled WGS sequence"/>
</dbReference>
<organism evidence="4 5">
    <name type="scientific">Mytilus edulis</name>
    <name type="common">Blue mussel</name>
    <dbReference type="NCBI Taxonomy" id="6550"/>
    <lineage>
        <taxon>Eukaryota</taxon>
        <taxon>Metazoa</taxon>
        <taxon>Spiralia</taxon>
        <taxon>Lophotrochozoa</taxon>
        <taxon>Mollusca</taxon>
        <taxon>Bivalvia</taxon>
        <taxon>Autobranchia</taxon>
        <taxon>Pteriomorphia</taxon>
        <taxon>Mytilida</taxon>
        <taxon>Mytiloidea</taxon>
        <taxon>Mytilidae</taxon>
        <taxon>Mytilinae</taxon>
        <taxon>Mytilus</taxon>
    </lineage>
</organism>
<feature type="domain" description="DZIP3-like HEPN" evidence="3">
    <location>
        <begin position="27"/>
        <end position="103"/>
    </location>
</feature>
<dbReference type="InterPro" id="IPR041249">
    <property type="entry name" value="HEPN_DZIP3"/>
</dbReference>